<protein>
    <submittedName>
        <fullName evidence="2">Uncharacterized protein</fullName>
    </submittedName>
</protein>
<accession>A0A2P2PRY4</accession>
<dbReference type="EMBL" id="GGEC01077023">
    <property type="protein sequence ID" value="MBX57507.1"/>
    <property type="molecule type" value="Transcribed_RNA"/>
</dbReference>
<sequence length="39" mass="4688">MSCLTHMFHMTYILLKVLVLLTTKPFPSRHQAQMWQILE</sequence>
<evidence type="ECO:0000313" key="2">
    <source>
        <dbReference type="EMBL" id="MBX57507.1"/>
    </source>
</evidence>
<feature type="signal peptide" evidence="1">
    <location>
        <begin position="1"/>
        <end position="22"/>
    </location>
</feature>
<evidence type="ECO:0000256" key="1">
    <source>
        <dbReference type="SAM" id="SignalP"/>
    </source>
</evidence>
<reference evidence="2" key="1">
    <citation type="submission" date="2018-02" db="EMBL/GenBank/DDBJ databases">
        <title>Rhizophora mucronata_Transcriptome.</title>
        <authorList>
            <person name="Meera S.P."/>
            <person name="Sreeshan A."/>
            <person name="Augustine A."/>
        </authorList>
    </citation>
    <scope>NUCLEOTIDE SEQUENCE</scope>
    <source>
        <tissue evidence="2">Leaf</tissue>
    </source>
</reference>
<organism evidence="2">
    <name type="scientific">Rhizophora mucronata</name>
    <name type="common">Asiatic mangrove</name>
    <dbReference type="NCBI Taxonomy" id="61149"/>
    <lineage>
        <taxon>Eukaryota</taxon>
        <taxon>Viridiplantae</taxon>
        <taxon>Streptophyta</taxon>
        <taxon>Embryophyta</taxon>
        <taxon>Tracheophyta</taxon>
        <taxon>Spermatophyta</taxon>
        <taxon>Magnoliopsida</taxon>
        <taxon>eudicotyledons</taxon>
        <taxon>Gunneridae</taxon>
        <taxon>Pentapetalae</taxon>
        <taxon>rosids</taxon>
        <taxon>fabids</taxon>
        <taxon>Malpighiales</taxon>
        <taxon>Rhizophoraceae</taxon>
        <taxon>Rhizophora</taxon>
    </lineage>
</organism>
<feature type="chain" id="PRO_5015138170" evidence="1">
    <location>
        <begin position="23"/>
        <end position="39"/>
    </location>
</feature>
<keyword evidence="1" id="KW-0732">Signal</keyword>
<name>A0A2P2PRY4_RHIMU</name>
<proteinExistence type="predicted"/>
<dbReference type="AlphaFoldDB" id="A0A2P2PRY4"/>